<organism evidence="1 2">
    <name type="scientific">Pycnococcus provasolii</name>
    <dbReference type="NCBI Taxonomy" id="41880"/>
    <lineage>
        <taxon>Eukaryota</taxon>
        <taxon>Viridiplantae</taxon>
        <taxon>Chlorophyta</taxon>
        <taxon>Pseudoscourfieldiophyceae</taxon>
        <taxon>Pseudoscourfieldiales</taxon>
        <taxon>Pycnococcaceae</taxon>
        <taxon>Pycnococcus</taxon>
    </lineage>
</organism>
<dbReference type="Proteomes" id="UP000660262">
    <property type="component" value="Unassembled WGS sequence"/>
</dbReference>
<name>A0A830HJY7_9CHLO</name>
<sequence length="102" mass="11597">MVLYNNKKLLAALGGYQRHDGHYVCNLHSVPCTSPGLATVVAKVSREKKRVILKRKLNLLHVEYEENSKRFTRRRSFMPASCCRCATAERMRLCVFSVATAP</sequence>
<dbReference type="EMBL" id="BNJQ01000017">
    <property type="protein sequence ID" value="GHP07686.1"/>
    <property type="molecule type" value="Genomic_DNA"/>
</dbReference>
<accession>A0A830HJY7</accession>
<dbReference type="AlphaFoldDB" id="A0A830HJY7"/>
<keyword evidence="2" id="KW-1185">Reference proteome</keyword>
<gene>
    <name evidence="1" type="ORF">PPROV_000642800</name>
</gene>
<comment type="caution">
    <text evidence="1">The sequence shown here is derived from an EMBL/GenBank/DDBJ whole genome shotgun (WGS) entry which is preliminary data.</text>
</comment>
<proteinExistence type="predicted"/>
<evidence type="ECO:0000313" key="1">
    <source>
        <dbReference type="EMBL" id="GHP07686.1"/>
    </source>
</evidence>
<evidence type="ECO:0000313" key="2">
    <source>
        <dbReference type="Proteomes" id="UP000660262"/>
    </source>
</evidence>
<protein>
    <submittedName>
        <fullName evidence="1">Uncharacterized protein</fullName>
    </submittedName>
</protein>
<reference evidence="1" key="1">
    <citation type="submission" date="2020-10" db="EMBL/GenBank/DDBJ databases">
        <title>Unveiling of a novel bifunctional photoreceptor, Dualchrome1, isolated from a cosmopolitan green alga.</title>
        <authorList>
            <person name="Suzuki S."/>
            <person name="Kawachi M."/>
        </authorList>
    </citation>
    <scope>NUCLEOTIDE SEQUENCE</scope>
    <source>
        <strain evidence="1">NIES 2893</strain>
    </source>
</reference>